<comment type="similarity">
    <text evidence="1">Belongs to the bacterial solute-binding protein 3 family.</text>
</comment>
<gene>
    <name evidence="5" type="ORF">ABK905_11400</name>
</gene>
<evidence type="ECO:0000313" key="5">
    <source>
        <dbReference type="EMBL" id="XBS71479.1"/>
    </source>
</evidence>
<dbReference type="InterPro" id="IPR001638">
    <property type="entry name" value="Solute-binding_3/MltF_N"/>
</dbReference>
<dbReference type="PANTHER" id="PTHR35936:SF19">
    <property type="entry name" value="AMINO-ACID-BINDING PROTEIN YXEM-RELATED"/>
    <property type="match status" value="1"/>
</dbReference>
<organism evidence="5">
    <name type="scientific">Acerihabitans sp. KWT182</name>
    <dbReference type="NCBI Taxonomy" id="3157919"/>
    <lineage>
        <taxon>Bacteria</taxon>
        <taxon>Pseudomonadati</taxon>
        <taxon>Pseudomonadota</taxon>
        <taxon>Gammaproteobacteria</taxon>
        <taxon>Enterobacterales</taxon>
        <taxon>Pectobacteriaceae</taxon>
        <taxon>Acerihabitans</taxon>
    </lineage>
</organism>
<accession>A0AAU7QEJ0</accession>
<dbReference type="PANTHER" id="PTHR35936">
    <property type="entry name" value="MEMBRANE-BOUND LYTIC MUREIN TRANSGLYCOSYLASE F"/>
    <property type="match status" value="1"/>
</dbReference>
<evidence type="ECO:0000259" key="4">
    <source>
        <dbReference type="SMART" id="SM00062"/>
    </source>
</evidence>
<feature type="chain" id="PRO_5043560242" evidence="3">
    <location>
        <begin position="28"/>
        <end position="295"/>
    </location>
</feature>
<keyword evidence="2 3" id="KW-0732">Signal</keyword>
<proteinExistence type="inferred from homology"/>
<reference evidence="5" key="1">
    <citation type="submission" date="2024-06" db="EMBL/GenBank/DDBJ databases">
        <authorList>
            <person name="Coelho C."/>
            <person name="Bento M."/>
            <person name="Garcia E."/>
            <person name="Camelo A."/>
            <person name="Brandao I."/>
            <person name="Espirito Santo C."/>
            <person name="Trovao J."/>
            <person name="Verissimo A."/>
            <person name="Costa J."/>
            <person name="Tiago I."/>
        </authorList>
    </citation>
    <scope>NUCLEOTIDE SEQUENCE</scope>
    <source>
        <strain evidence="5">KWT182</strain>
    </source>
</reference>
<evidence type="ECO:0000256" key="1">
    <source>
        <dbReference type="ARBA" id="ARBA00010333"/>
    </source>
</evidence>
<dbReference type="EMBL" id="CP157947">
    <property type="protein sequence ID" value="XBS71479.1"/>
    <property type="molecule type" value="Genomic_DNA"/>
</dbReference>
<dbReference type="Pfam" id="PF00497">
    <property type="entry name" value="SBP_bac_3"/>
    <property type="match status" value="1"/>
</dbReference>
<feature type="signal peptide" evidence="3">
    <location>
        <begin position="1"/>
        <end position="27"/>
    </location>
</feature>
<dbReference type="AlphaFoldDB" id="A0AAU7QEJ0"/>
<sequence>MKSNRSNLLCLLAALAAVVLPATSAWADKSIEKVDALASRLPQPLLASGELRIAVPDIGKPLAYKEGGVLKGMDVDLAKAVAATLGLKANISLIPFSAALTGLQANKYDISYGEFYVTAERLQVADFVTDWQDYSTFLVKKGRPFQPKALAEICGHKVGAMAGSAELATLKSSSVKCAGKPPVVSAFPSINNAVLALDSGRIEGVLINRGGAQASIHLDAALDASGEIGGGPTAIAVARNANSDQLLPALKGAYDHLIQQGGYADILARNDTAYGAAKSAVIYQAGSTPPPRYSF</sequence>
<evidence type="ECO:0000256" key="3">
    <source>
        <dbReference type="SAM" id="SignalP"/>
    </source>
</evidence>
<dbReference type="SUPFAM" id="SSF53850">
    <property type="entry name" value="Periplasmic binding protein-like II"/>
    <property type="match status" value="1"/>
</dbReference>
<feature type="domain" description="Solute-binding protein family 3/N-terminal" evidence="4">
    <location>
        <begin position="50"/>
        <end position="265"/>
    </location>
</feature>
<evidence type="ECO:0000256" key="2">
    <source>
        <dbReference type="ARBA" id="ARBA00022729"/>
    </source>
</evidence>
<dbReference type="Gene3D" id="3.40.190.10">
    <property type="entry name" value="Periplasmic binding protein-like II"/>
    <property type="match status" value="2"/>
</dbReference>
<protein>
    <submittedName>
        <fullName evidence="5">Transporter substrate-binding domain-containing protein</fullName>
    </submittedName>
</protein>
<dbReference type="SMART" id="SM00062">
    <property type="entry name" value="PBPb"/>
    <property type="match status" value="1"/>
</dbReference>
<name>A0AAU7QEJ0_9GAMM</name>